<reference evidence="3" key="1">
    <citation type="submission" date="2022-11" db="UniProtKB">
        <authorList>
            <consortium name="WormBaseParasite"/>
        </authorList>
    </citation>
    <scope>IDENTIFICATION</scope>
</reference>
<dbReference type="WBParaSite" id="PSAMB.scaffold3138size19520.g20606.t1">
    <property type="protein sequence ID" value="PSAMB.scaffold3138size19520.g20606.t1"/>
    <property type="gene ID" value="PSAMB.scaffold3138size19520.g20606"/>
</dbReference>
<protein>
    <submittedName>
        <fullName evidence="3">Uncharacterized protein</fullName>
    </submittedName>
</protein>
<feature type="region of interest" description="Disordered" evidence="1">
    <location>
        <begin position="37"/>
        <end position="57"/>
    </location>
</feature>
<name>A0A914W4S2_9BILA</name>
<evidence type="ECO:0000313" key="2">
    <source>
        <dbReference type="Proteomes" id="UP000887566"/>
    </source>
</evidence>
<evidence type="ECO:0000313" key="3">
    <source>
        <dbReference type="WBParaSite" id="PSAMB.scaffold3138size19520.g20606.t1"/>
    </source>
</evidence>
<dbReference type="Proteomes" id="UP000887566">
    <property type="component" value="Unplaced"/>
</dbReference>
<feature type="compositionally biased region" description="Low complexity" evidence="1">
    <location>
        <begin position="147"/>
        <end position="167"/>
    </location>
</feature>
<proteinExistence type="predicted"/>
<organism evidence="2 3">
    <name type="scientific">Plectus sambesii</name>
    <dbReference type="NCBI Taxonomy" id="2011161"/>
    <lineage>
        <taxon>Eukaryota</taxon>
        <taxon>Metazoa</taxon>
        <taxon>Ecdysozoa</taxon>
        <taxon>Nematoda</taxon>
        <taxon>Chromadorea</taxon>
        <taxon>Plectida</taxon>
        <taxon>Plectina</taxon>
        <taxon>Plectoidea</taxon>
        <taxon>Plectidae</taxon>
        <taxon>Plectus</taxon>
    </lineage>
</organism>
<evidence type="ECO:0000256" key="1">
    <source>
        <dbReference type="SAM" id="MobiDB-lite"/>
    </source>
</evidence>
<keyword evidence="2" id="KW-1185">Reference proteome</keyword>
<feature type="region of interest" description="Disordered" evidence="1">
    <location>
        <begin position="147"/>
        <end position="183"/>
    </location>
</feature>
<feature type="compositionally biased region" description="Basic and acidic residues" evidence="1">
    <location>
        <begin position="169"/>
        <end position="183"/>
    </location>
</feature>
<accession>A0A914W4S2</accession>
<dbReference type="AlphaFoldDB" id="A0A914W4S2"/>
<sequence>MRRRRPCRHRRRPPVGTRVWPKNRVALARRPTKASGGFRKFRRHPAGRQAAKDGRASAEKVGRLVVAPPMPERTARLIWLHPHADRASSFRYRYIVVKVVANMNKGRKEEGTKNQDDAGIKFYQQNLNGSYTKYFYPNGPATSALSKRSSQVSLSSSRSTVSRAIAVGSEEKKVGDGRKHQRD</sequence>